<protein>
    <submittedName>
        <fullName evidence="1">Uncharacterized protein</fullName>
    </submittedName>
</protein>
<proteinExistence type="predicted"/>
<evidence type="ECO:0000313" key="1">
    <source>
        <dbReference type="EMBL" id="GFA78323.1"/>
    </source>
</evidence>
<organism evidence="1">
    <name type="scientific">Tanacetum cinerariifolium</name>
    <name type="common">Dalmatian daisy</name>
    <name type="synonym">Chrysanthemum cinerariifolium</name>
    <dbReference type="NCBI Taxonomy" id="118510"/>
    <lineage>
        <taxon>Eukaryota</taxon>
        <taxon>Viridiplantae</taxon>
        <taxon>Streptophyta</taxon>
        <taxon>Embryophyta</taxon>
        <taxon>Tracheophyta</taxon>
        <taxon>Spermatophyta</taxon>
        <taxon>Magnoliopsida</taxon>
        <taxon>eudicotyledons</taxon>
        <taxon>Gunneridae</taxon>
        <taxon>Pentapetalae</taxon>
        <taxon>asterids</taxon>
        <taxon>campanulids</taxon>
        <taxon>Asterales</taxon>
        <taxon>Asteraceae</taxon>
        <taxon>Asteroideae</taxon>
        <taxon>Anthemideae</taxon>
        <taxon>Anthemidinae</taxon>
        <taxon>Tanacetum</taxon>
    </lineage>
</organism>
<dbReference type="EMBL" id="BKCJ010487088">
    <property type="protein sequence ID" value="GFA78323.1"/>
    <property type="molecule type" value="Genomic_DNA"/>
</dbReference>
<accession>A0A699K8S8</accession>
<name>A0A699K8S8_TANCI</name>
<dbReference type="AlphaFoldDB" id="A0A699K8S8"/>
<gene>
    <name evidence="1" type="ORF">Tci_650295</name>
</gene>
<comment type="caution">
    <text evidence="1">The sequence shown here is derived from an EMBL/GenBank/DDBJ whole genome shotgun (WGS) entry which is preliminary data.</text>
</comment>
<reference evidence="1" key="1">
    <citation type="journal article" date="2019" name="Sci. Rep.">
        <title>Draft genome of Tanacetum cinerariifolium, the natural source of mosquito coil.</title>
        <authorList>
            <person name="Yamashiro T."/>
            <person name="Shiraishi A."/>
            <person name="Satake H."/>
            <person name="Nakayama K."/>
        </authorList>
    </citation>
    <scope>NUCLEOTIDE SEQUENCE</scope>
</reference>
<sequence length="136" mass="16046">MRTDELHKFSDRTLNDVRTALDDIDAGLRMEYLPMRKWSQLDKKRARVIVQIIDKQLFQRRLMRNLEKFVGGRPSAARKDHMIYHMLFLSFWSILPEPKGSTQGHPLDSVEVLRYDKKSKSEIKGKVTTEMELVLE</sequence>